<organism evidence="4 5">
    <name type="scientific">Rhodococcoides kroppenstedtii</name>
    <dbReference type="NCBI Taxonomy" id="293050"/>
    <lineage>
        <taxon>Bacteria</taxon>
        <taxon>Bacillati</taxon>
        <taxon>Actinomycetota</taxon>
        <taxon>Actinomycetes</taxon>
        <taxon>Mycobacteriales</taxon>
        <taxon>Nocardiaceae</taxon>
        <taxon>Rhodococcoides</taxon>
    </lineage>
</organism>
<dbReference type="EMBL" id="FOJN01000001">
    <property type="protein sequence ID" value="SFA39130.1"/>
    <property type="molecule type" value="Genomic_DNA"/>
</dbReference>
<evidence type="ECO:0000256" key="2">
    <source>
        <dbReference type="SAM" id="Phobius"/>
    </source>
</evidence>
<gene>
    <name evidence="4" type="ORF">SAMN05444374_101255</name>
</gene>
<evidence type="ECO:0000259" key="3">
    <source>
        <dbReference type="Pfam" id="PF04536"/>
    </source>
</evidence>
<dbReference type="Pfam" id="PF04536">
    <property type="entry name" value="TPM_phosphatase"/>
    <property type="match status" value="1"/>
</dbReference>
<feature type="transmembrane region" description="Helical" evidence="2">
    <location>
        <begin position="168"/>
        <end position="187"/>
    </location>
</feature>
<dbReference type="GeneID" id="85484319"/>
<dbReference type="InterPro" id="IPR007621">
    <property type="entry name" value="TPM_dom"/>
</dbReference>
<feature type="region of interest" description="Disordered" evidence="1">
    <location>
        <begin position="593"/>
        <end position="612"/>
    </location>
</feature>
<keyword evidence="2" id="KW-0472">Membrane</keyword>
<dbReference type="Proteomes" id="UP000182054">
    <property type="component" value="Unassembled WGS sequence"/>
</dbReference>
<protein>
    <submittedName>
        <fullName evidence="4">TLP18.3, Psb32 and MOLO-1 founding protein of phosphatase</fullName>
    </submittedName>
</protein>
<evidence type="ECO:0000313" key="4">
    <source>
        <dbReference type="EMBL" id="SFA39130.1"/>
    </source>
</evidence>
<keyword evidence="2" id="KW-0812">Transmembrane</keyword>
<name>A0A1I0SI27_9NOCA</name>
<proteinExistence type="predicted"/>
<sequence length="673" mass="69918">MTSASTRTARSVLAALILLTTLLGGGVARAEEPFRVPEQVTDLSGVLDDGDRAEVEAAVDRLYTDQGLRLWVVLVDDFSGVPYAQWGERTAVASDFGDRDILLAVATVARSYTLNVPQAQTAISNSEISDLEQSSIEPALREEQWAGAATAAATGLAKAVSTTGSGSAGLWVALAVLVLVVVGAIAFGRIRTARRRHAAAEAARTVDGSDPAALAALPADVLDERAREILTETDEAVRASAEELAAATDELGEAGARPFTTALADARRALAEAHELRQRLDDAIPESPEERRRMVERIVTSCAEADRVLDEKVAEFDEIRNLLIDAGARLDALTQRQVEQTARLEGCAATLESLRSRYDASVLAPVADNVTLAREQLALADSAIDDGRDAAAQPVGQQGPVVAAVRTAESALTRARTLLDAVDHADEDIVAAVDQLPAAIADAREDVATADRLATHGGEALASARSATVAAIERAERSGATDPLGAMHALVSADAALDDALAAATEAQQRDEHARARLTRDLAAASAQVRAANEFIASRSGAVKVQARTRLAEAERHLQAAQHFAESDAPRALQHAAAALSLSAQASHAAQADVADWEATQRPRHSGGYGGGSTAGGVLTGVLIDSVLRGGFGGGRSYGNRRSGGYGGFGGGPRSFGGSGSSGRIGRSSGGRF</sequence>
<reference evidence="4 5" key="1">
    <citation type="submission" date="2016-10" db="EMBL/GenBank/DDBJ databases">
        <authorList>
            <person name="de Groot N.N."/>
        </authorList>
    </citation>
    <scope>NUCLEOTIDE SEQUENCE [LARGE SCALE GENOMIC DNA]</scope>
    <source>
        <strain evidence="4 5">DSM 44908</strain>
    </source>
</reference>
<dbReference type="OrthoDB" id="5105562at2"/>
<dbReference type="Gene3D" id="3.10.310.50">
    <property type="match status" value="1"/>
</dbReference>
<evidence type="ECO:0000256" key="1">
    <source>
        <dbReference type="SAM" id="MobiDB-lite"/>
    </source>
</evidence>
<evidence type="ECO:0000313" key="5">
    <source>
        <dbReference type="Proteomes" id="UP000182054"/>
    </source>
</evidence>
<feature type="region of interest" description="Disordered" evidence="1">
    <location>
        <begin position="642"/>
        <end position="673"/>
    </location>
</feature>
<dbReference type="AlphaFoldDB" id="A0A1I0SI27"/>
<feature type="domain" description="TPM" evidence="3">
    <location>
        <begin position="40"/>
        <end position="158"/>
    </location>
</feature>
<keyword evidence="2" id="KW-1133">Transmembrane helix</keyword>
<dbReference type="RefSeq" id="WP_074921681.1">
    <property type="nucleotide sequence ID" value="NZ_FOJN01000001.1"/>
</dbReference>
<accession>A0A1I0SI27</accession>